<organism evidence="8 9">
    <name type="scientific">Heterostelium pallidum (strain ATCC 26659 / Pp 5 / PN500)</name>
    <name type="common">Cellular slime mold</name>
    <name type="synonym">Polysphondylium pallidum</name>
    <dbReference type="NCBI Taxonomy" id="670386"/>
    <lineage>
        <taxon>Eukaryota</taxon>
        <taxon>Amoebozoa</taxon>
        <taxon>Evosea</taxon>
        <taxon>Eumycetozoa</taxon>
        <taxon>Dictyostelia</taxon>
        <taxon>Acytosteliales</taxon>
        <taxon>Acytosteliaceae</taxon>
        <taxon>Heterostelium</taxon>
    </lineage>
</organism>
<keyword evidence="3 6" id="KW-0812">Transmembrane</keyword>
<dbReference type="OMA" id="MYVCYGA"/>
<evidence type="ECO:0000313" key="8">
    <source>
        <dbReference type="EMBL" id="EFA82278.1"/>
    </source>
</evidence>
<feature type="repeat" description="Solcar" evidence="6">
    <location>
        <begin position="12"/>
        <end position="106"/>
    </location>
</feature>
<evidence type="ECO:0000256" key="2">
    <source>
        <dbReference type="ARBA" id="ARBA00022448"/>
    </source>
</evidence>
<gene>
    <name evidence="8" type="primary">mcfK</name>
    <name evidence="8" type="ORF">PPL_04702</name>
</gene>
<evidence type="ECO:0000313" key="9">
    <source>
        <dbReference type="Proteomes" id="UP000001396"/>
    </source>
</evidence>
<proteinExistence type="inferred from homology"/>
<dbReference type="GO" id="GO:0055085">
    <property type="term" value="P:transmembrane transport"/>
    <property type="evidence" value="ECO:0007669"/>
    <property type="project" value="InterPro"/>
</dbReference>
<dbReference type="InParanoid" id="D3B8B0"/>
<comment type="caution">
    <text evidence="8">The sequence shown here is derived from an EMBL/GenBank/DDBJ whole genome shotgun (WGS) entry which is preliminary data.</text>
</comment>
<dbReference type="Pfam" id="PF00153">
    <property type="entry name" value="Mito_carr"/>
    <property type="match status" value="3"/>
</dbReference>
<dbReference type="PANTHER" id="PTHR24089">
    <property type="entry name" value="SOLUTE CARRIER FAMILY 25"/>
    <property type="match status" value="1"/>
</dbReference>
<dbReference type="FunCoup" id="D3B8B0">
    <property type="interactions" value="124"/>
</dbReference>
<evidence type="ECO:0000256" key="5">
    <source>
        <dbReference type="ARBA" id="ARBA00023136"/>
    </source>
</evidence>
<accession>D3B8B0</accession>
<name>D3B8B0_HETP5</name>
<comment type="similarity">
    <text evidence="7">Belongs to the mitochondrial carrier (TC 2.A.29) family.</text>
</comment>
<dbReference type="STRING" id="670386.D3B8B0"/>
<dbReference type="InterPro" id="IPR018108">
    <property type="entry name" value="MCP_transmembrane"/>
</dbReference>
<dbReference type="EMBL" id="ADBJ01000020">
    <property type="protein sequence ID" value="EFA82278.1"/>
    <property type="molecule type" value="Genomic_DNA"/>
</dbReference>
<keyword evidence="4" id="KW-0677">Repeat</keyword>
<reference evidence="8 9" key="1">
    <citation type="journal article" date="2011" name="Genome Res.">
        <title>Phylogeny-wide analysis of social amoeba genomes highlights ancient origins for complex intercellular communication.</title>
        <authorList>
            <person name="Heidel A.J."/>
            <person name="Lawal H.M."/>
            <person name="Felder M."/>
            <person name="Schilde C."/>
            <person name="Helps N.R."/>
            <person name="Tunggal B."/>
            <person name="Rivero F."/>
            <person name="John U."/>
            <person name="Schleicher M."/>
            <person name="Eichinger L."/>
            <person name="Platzer M."/>
            <person name="Noegel A.A."/>
            <person name="Schaap P."/>
            <person name="Gloeckner G."/>
        </authorList>
    </citation>
    <scope>NUCLEOTIDE SEQUENCE [LARGE SCALE GENOMIC DNA]</scope>
    <source>
        <strain evidence="9">ATCC 26659 / Pp 5 / PN500</strain>
    </source>
</reference>
<keyword evidence="9" id="KW-1185">Reference proteome</keyword>
<feature type="repeat" description="Solcar" evidence="6">
    <location>
        <begin position="124"/>
        <end position="207"/>
    </location>
</feature>
<dbReference type="GeneID" id="31360189"/>
<evidence type="ECO:0000256" key="7">
    <source>
        <dbReference type="RuleBase" id="RU000488"/>
    </source>
</evidence>
<evidence type="ECO:0000256" key="3">
    <source>
        <dbReference type="ARBA" id="ARBA00022692"/>
    </source>
</evidence>
<dbReference type="InterPro" id="IPR023395">
    <property type="entry name" value="MCP_dom_sf"/>
</dbReference>
<dbReference type="SUPFAM" id="SSF103506">
    <property type="entry name" value="Mitochondrial carrier"/>
    <property type="match status" value="1"/>
</dbReference>
<dbReference type="Gene3D" id="1.50.40.10">
    <property type="entry name" value="Mitochondrial carrier domain"/>
    <property type="match status" value="1"/>
</dbReference>
<comment type="subcellular location">
    <subcellularLocation>
        <location evidence="1">Membrane</location>
        <topology evidence="1">Multi-pass membrane protein</topology>
    </subcellularLocation>
</comment>
<feature type="repeat" description="Solcar" evidence="6">
    <location>
        <begin position="240"/>
        <end position="323"/>
    </location>
</feature>
<evidence type="ECO:0000256" key="1">
    <source>
        <dbReference type="ARBA" id="ARBA00004141"/>
    </source>
</evidence>
<evidence type="ECO:0000256" key="6">
    <source>
        <dbReference type="PROSITE-ProRule" id="PRU00282"/>
    </source>
</evidence>
<dbReference type="PRINTS" id="PR00926">
    <property type="entry name" value="MITOCARRIER"/>
</dbReference>
<dbReference type="AlphaFoldDB" id="D3B8B0"/>
<dbReference type="RefSeq" id="XP_020434395.1">
    <property type="nucleotide sequence ID" value="XM_020575600.1"/>
</dbReference>
<protein>
    <submittedName>
        <fullName evidence="8">Mitochondrial substrate carrier family protein</fullName>
    </submittedName>
</protein>
<sequence length="332" mass="36926">MVILSSSHDVKNDKWIDMFAGSISGATTRMIVAPLDVIKIRLQLQKSGGSATSTSPPQYRGVFNTLGKITREEGIRALWKGNLSAEFLWISYATAQFSLYNSFVHSLDQENYLAHQNSNQHYKPPTYISLLAGATAGSIATAISYPFDTLRTNIVAQHQHVTIPQCVRQIYHTKGYIGFYKGITSSVLQIIPQISLQFASYEWLKNLYIHIAIAKEQHQHAKNNNNNNNNSIRTPRELSKDPIIQLLSGGSSGAISKFIVLPFDVVKKRMQVAPGGITLKQCISDMFKNEGWRAFYKGGVPSMIKAGAAASLSFTFYEQAKTLLTDMLFKII</sequence>
<keyword evidence="2 7" id="KW-0813">Transport</keyword>
<keyword evidence="5 6" id="KW-0472">Membrane</keyword>
<evidence type="ECO:0000256" key="4">
    <source>
        <dbReference type="ARBA" id="ARBA00022737"/>
    </source>
</evidence>
<dbReference type="Proteomes" id="UP000001396">
    <property type="component" value="Unassembled WGS sequence"/>
</dbReference>
<dbReference type="PROSITE" id="PS50920">
    <property type="entry name" value="SOLCAR"/>
    <property type="match status" value="3"/>
</dbReference>
<dbReference type="GO" id="GO:0016020">
    <property type="term" value="C:membrane"/>
    <property type="evidence" value="ECO:0007669"/>
    <property type="project" value="UniProtKB-SubCell"/>
</dbReference>
<dbReference type="InterPro" id="IPR002067">
    <property type="entry name" value="MCP"/>
</dbReference>